<comment type="caution">
    <text evidence="2">The sequence shown here is derived from an EMBL/GenBank/DDBJ whole genome shotgun (WGS) entry which is preliminary data.</text>
</comment>
<protein>
    <submittedName>
        <fullName evidence="2">Uncharacterized protein</fullName>
    </submittedName>
</protein>
<dbReference type="AlphaFoldDB" id="A0AAE0CC20"/>
<dbReference type="EMBL" id="LGRX02025510">
    <property type="protein sequence ID" value="KAK3252271.1"/>
    <property type="molecule type" value="Genomic_DNA"/>
</dbReference>
<organism evidence="2 3">
    <name type="scientific">Cymbomonas tetramitiformis</name>
    <dbReference type="NCBI Taxonomy" id="36881"/>
    <lineage>
        <taxon>Eukaryota</taxon>
        <taxon>Viridiplantae</taxon>
        <taxon>Chlorophyta</taxon>
        <taxon>Pyramimonadophyceae</taxon>
        <taxon>Pyramimonadales</taxon>
        <taxon>Pyramimonadaceae</taxon>
        <taxon>Cymbomonas</taxon>
    </lineage>
</organism>
<evidence type="ECO:0000313" key="3">
    <source>
        <dbReference type="Proteomes" id="UP001190700"/>
    </source>
</evidence>
<feature type="compositionally biased region" description="Basic residues" evidence="1">
    <location>
        <begin position="207"/>
        <end position="217"/>
    </location>
</feature>
<proteinExistence type="predicted"/>
<sequence>MFYYYYYLCGGHTHVPTIRSIIETKTAYTIFPDTINFRPTPVITSTSQGHSVLEEFTSIFNKSARYNKIQALTQQAHLLTFTTDTYPGLCSFLHPSTTTDTPPIALPAPAFLNPSDLPPSLRAPFAQYHDISFSGPTLTAYTTAAVATELPRELLLHTCAVFHRKNKSHKGHDLHRLRVHRFLRHHPPKAEDRRPSHSKSEGSGGARPHRPLTGNRHRPCFSQSSPEVYNELVQICRLHNKSSFQIKRAHTHFLKGFVPTLGLAYADLDKDVDHRFFPFPSDIKNAINEAARASRHAQVDQESTLLYLAAEAETEKFSWAFRSDGQQALTYTYDDSAHTLGCNVFSITQGGHRFLESSQEVLTTGGLREVIQPLVPDILSRTPPPPPFLRIEQPSTDLCLPESHPSVSEMQEIVKHLIQPLPHFASKKFLVIDLDQFTTSLTAPFLPTNPLHLPFHQQKCLFAFVHEPAGEWSWTVQPLAFSMDIHNYNSALWCVEVVCTATAVSEAQASQFYDLLPYVLTETFKAKSIHNITPDLSIDKVHSGLERNAAYIGLPLPVQL</sequence>
<keyword evidence="3" id="KW-1185">Reference proteome</keyword>
<reference evidence="2 3" key="1">
    <citation type="journal article" date="2015" name="Genome Biol. Evol.">
        <title>Comparative Genomics of a Bacterivorous Green Alga Reveals Evolutionary Causalities and Consequences of Phago-Mixotrophic Mode of Nutrition.</title>
        <authorList>
            <person name="Burns J.A."/>
            <person name="Paasch A."/>
            <person name="Narechania A."/>
            <person name="Kim E."/>
        </authorList>
    </citation>
    <scope>NUCLEOTIDE SEQUENCE [LARGE SCALE GENOMIC DNA]</scope>
    <source>
        <strain evidence="2 3">PLY_AMNH</strain>
    </source>
</reference>
<feature type="region of interest" description="Disordered" evidence="1">
    <location>
        <begin position="185"/>
        <end position="217"/>
    </location>
</feature>
<evidence type="ECO:0000313" key="2">
    <source>
        <dbReference type="EMBL" id="KAK3252271.1"/>
    </source>
</evidence>
<feature type="compositionally biased region" description="Basic and acidic residues" evidence="1">
    <location>
        <begin position="188"/>
        <end position="200"/>
    </location>
</feature>
<evidence type="ECO:0000256" key="1">
    <source>
        <dbReference type="SAM" id="MobiDB-lite"/>
    </source>
</evidence>
<accession>A0AAE0CC20</accession>
<name>A0AAE0CC20_9CHLO</name>
<dbReference type="Proteomes" id="UP001190700">
    <property type="component" value="Unassembled WGS sequence"/>
</dbReference>
<gene>
    <name evidence="2" type="ORF">CYMTET_38425</name>
</gene>